<dbReference type="InterPro" id="IPR013805">
    <property type="entry name" value="GrpE_CC"/>
</dbReference>
<reference evidence="6 7" key="1">
    <citation type="journal article" date="2016" name="Front. Microbiol.">
        <title>Comparative Genomics Analysis of Streptomyces Species Reveals Their Adaptation to the Marine Environment and Their Diversity at the Genomic Level.</title>
        <authorList>
            <person name="Tian X."/>
            <person name="Zhang Z."/>
            <person name="Yang T."/>
            <person name="Chen M."/>
            <person name="Li J."/>
            <person name="Chen F."/>
            <person name="Yang J."/>
            <person name="Li W."/>
            <person name="Zhang B."/>
            <person name="Zhang Z."/>
            <person name="Wu J."/>
            <person name="Zhang C."/>
            <person name="Long L."/>
            <person name="Xiao J."/>
        </authorList>
    </citation>
    <scope>NUCLEOTIDE SEQUENCE [LARGE SCALE GENOMIC DNA]</scope>
    <source>
        <strain evidence="6 7">SCSIO 10429</strain>
    </source>
</reference>
<dbReference type="GO" id="GO:0006457">
    <property type="term" value="P:protein folding"/>
    <property type="evidence" value="ECO:0007669"/>
    <property type="project" value="InterPro"/>
</dbReference>
<feature type="region of interest" description="Disordered" evidence="5">
    <location>
        <begin position="1"/>
        <end position="81"/>
    </location>
</feature>
<dbReference type="AlphaFoldDB" id="A0A1E7L5Y1"/>
<comment type="subcellular location">
    <subcellularLocation>
        <location evidence="3">Cytoplasm</location>
    </subcellularLocation>
</comment>
<dbReference type="Proteomes" id="UP000176005">
    <property type="component" value="Unassembled WGS sequence"/>
</dbReference>
<evidence type="ECO:0000313" key="7">
    <source>
        <dbReference type="Proteomes" id="UP000176005"/>
    </source>
</evidence>
<dbReference type="GO" id="GO:0042803">
    <property type="term" value="F:protein homodimerization activity"/>
    <property type="evidence" value="ECO:0007669"/>
    <property type="project" value="InterPro"/>
</dbReference>
<evidence type="ECO:0000256" key="4">
    <source>
        <dbReference type="RuleBase" id="RU004478"/>
    </source>
</evidence>
<dbReference type="Gene3D" id="3.90.20.20">
    <property type="match status" value="1"/>
</dbReference>
<evidence type="ECO:0000256" key="3">
    <source>
        <dbReference type="HAMAP-Rule" id="MF_01151"/>
    </source>
</evidence>
<dbReference type="HAMAP" id="MF_01151">
    <property type="entry name" value="GrpE"/>
    <property type="match status" value="1"/>
</dbReference>
<organism evidence="6 7">
    <name type="scientific">Streptomyces nanshensis</name>
    <dbReference type="NCBI Taxonomy" id="518642"/>
    <lineage>
        <taxon>Bacteria</taxon>
        <taxon>Bacillati</taxon>
        <taxon>Actinomycetota</taxon>
        <taxon>Actinomycetes</taxon>
        <taxon>Kitasatosporales</taxon>
        <taxon>Streptomycetaceae</taxon>
        <taxon>Streptomyces</taxon>
    </lineage>
</organism>
<dbReference type="Pfam" id="PF01025">
    <property type="entry name" value="GrpE"/>
    <property type="match status" value="1"/>
</dbReference>
<keyword evidence="3" id="KW-0346">Stress response</keyword>
<gene>
    <name evidence="3" type="primary">grpE</name>
    <name evidence="6" type="ORF">AN218_12255</name>
</gene>
<evidence type="ECO:0000313" key="6">
    <source>
        <dbReference type="EMBL" id="OEV11578.1"/>
    </source>
</evidence>
<comment type="function">
    <text evidence="3">Participates actively in the response to hyperosmotic and heat shock by preventing the aggregation of stress-denatured proteins, in association with DnaK and GrpE. It is the nucleotide exchange factor for DnaK and may function as a thermosensor. Unfolded proteins bind initially to DnaJ; upon interaction with the DnaJ-bound protein, DnaK hydrolyzes its bound ATP, resulting in the formation of a stable complex. GrpE releases ADP from DnaK; ATP binding to DnaK triggers the release of the substrate protein, thus completing the reaction cycle. Several rounds of ATP-dependent interactions between DnaJ, DnaK and GrpE are required for fully efficient folding.</text>
</comment>
<dbReference type="PRINTS" id="PR00773">
    <property type="entry name" value="GRPEPROTEIN"/>
</dbReference>
<dbReference type="InterPro" id="IPR009012">
    <property type="entry name" value="GrpE_head"/>
</dbReference>
<dbReference type="PANTHER" id="PTHR21237">
    <property type="entry name" value="GRPE PROTEIN"/>
    <property type="match status" value="1"/>
</dbReference>
<name>A0A1E7L5Y1_9ACTN</name>
<dbReference type="RefSeq" id="WP_070016886.1">
    <property type="nucleotide sequence ID" value="NZ_LJGW01000210.1"/>
</dbReference>
<dbReference type="CDD" id="cd00446">
    <property type="entry name" value="GrpE"/>
    <property type="match status" value="1"/>
</dbReference>
<dbReference type="GO" id="GO:0051087">
    <property type="term" value="F:protein-folding chaperone binding"/>
    <property type="evidence" value="ECO:0007669"/>
    <property type="project" value="InterPro"/>
</dbReference>
<dbReference type="InterPro" id="IPR000740">
    <property type="entry name" value="GrpE"/>
</dbReference>
<comment type="subunit">
    <text evidence="3">Homodimer.</text>
</comment>
<dbReference type="GO" id="GO:0000774">
    <property type="term" value="F:adenyl-nucleotide exchange factor activity"/>
    <property type="evidence" value="ECO:0007669"/>
    <property type="project" value="InterPro"/>
</dbReference>
<dbReference type="EMBL" id="LJGW01000210">
    <property type="protein sequence ID" value="OEV11578.1"/>
    <property type="molecule type" value="Genomic_DNA"/>
</dbReference>
<feature type="compositionally biased region" description="Low complexity" evidence="5">
    <location>
        <begin position="43"/>
        <end position="56"/>
    </location>
</feature>
<comment type="caution">
    <text evidence="6">The sequence shown here is derived from an EMBL/GenBank/DDBJ whole genome shotgun (WGS) entry which is preliminary data.</text>
</comment>
<keyword evidence="2 3" id="KW-0143">Chaperone</keyword>
<dbReference type="PANTHER" id="PTHR21237:SF23">
    <property type="entry name" value="GRPE PROTEIN HOMOLOG, MITOCHONDRIAL"/>
    <property type="match status" value="1"/>
</dbReference>
<dbReference type="SUPFAM" id="SSF51064">
    <property type="entry name" value="Head domain of nucleotide exchange factor GrpE"/>
    <property type="match status" value="1"/>
</dbReference>
<protein>
    <recommendedName>
        <fullName evidence="3">Protein GrpE</fullName>
    </recommendedName>
    <alternativeName>
        <fullName evidence="3">HSP-70 cofactor</fullName>
    </alternativeName>
</protein>
<sequence length="217" mass="22983">MRHEHEPEGPEFTPAEEPEEGAAGRTPDAPPGGRTDGEDGGEHAAATAADTANGTEDAGESGPGPGPGPDGGQEADAVAELRERWQRALADLDNLRKRHVREMERERAVERARTAAALLPLIDHLELALEHAEADPDSIVEGVRAVRDEAVGAFEKLGYPRHDESGVPFDPSRHEAVGTVEDDGAEPGLVHEVLRPGYGDGAAQLRPAAVTVTSRQE</sequence>
<evidence type="ECO:0000256" key="1">
    <source>
        <dbReference type="ARBA" id="ARBA00009054"/>
    </source>
</evidence>
<dbReference type="PATRIC" id="fig|518642.10.peg.2767"/>
<keyword evidence="7" id="KW-1185">Reference proteome</keyword>
<dbReference type="Gene3D" id="2.30.22.10">
    <property type="entry name" value="Head domain of nucleotide exchange factor GrpE"/>
    <property type="match status" value="1"/>
</dbReference>
<dbReference type="SUPFAM" id="SSF58014">
    <property type="entry name" value="Coiled-coil domain of nucleotide exchange factor GrpE"/>
    <property type="match status" value="1"/>
</dbReference>
<evidence type="ECO:0000256" key="5">
    <source>
        <dbReference type="SAM" id="MobiDB-lite"/>
    </source>
</evidence>
<dbReference type="GO" id="GO:0051082">
    <property type="term" value="F:unfolded protein binding"/>
    <property type="evidence" value="ECO:0007669"/>
    <property type="project" value="TreeGrafter"/>
</dbReference>
<keyword evidence="3" id="KW-0963">Cytoplasm</keyword>
<comment type="similarity">
    <text evidence="1 3 4">Belongs to the GrpE family.</text>
</comment>
<evidence type="ECO:0000256" key="2">
    <source>
        <dbReference type="ARBA" id="ARBA00023186"/>
    </source>
</evidence>
<proteinExistence type="inferred from homology"/>
<accession>A0A1E7L5Y1</accession>
<dbReference type="GO" id="GO:0005737">
    <property type="term" value="C:cytoplasm"/>
    <property type="evidence" value="ECO:0007669"/>
    <property type="project" value="UniProtKB-SubCell"/>
</dbReference>